<comment type="catalytic activity">
    <reaction evidence="14">
        <text>[GlcNAc-(1-&gt;4)-Mur2Ac(oyl-L-Ala-gamma-D-Glu-L-Lys-D-Ala-D-Ala)](n)-di-trans,octa-cis-undecaprenyl diphosphate + beta-D-GlcNAc-(1-&gt;4)-Mur2Ac(oyl-L-Ala-gamma-D-Glu-L-Lys-D-Ala-D-Ala)-di-trans,octa-cis-undecaprenyl diphosphate = [GlcNAc-(1-&gt;4)-Mur2Ac(oyl-L-Ala-gamma-D-Glu-L-Lys-D-Ala-D-Ala)](n+1)-di-trans,octa-cis-undecaprenyl diphosphate + di-trans,octa-cis-undecaprenyl diphosphate + H(+)</text>
        <dbReference type="Rhea" id="RHEA:23708"/>
        <dbReference type="Rhea" id="RHEA-COMP:9602"/>
        <dbReference type="Rhea" id="RHEA-COMP:9603"/>
        <dbReference type="ChEBI" id="CHEBI:15378"/>
        <dbReference type="ChEBI" id="CHEBI:58405"/>
        <dbReference type="ChEBI" id="CHEBI:60033"/>
        <dbReference type="ChEBI" id="CHEBI:78435"/>
        <dbReference type="EC" id="2.4.99.28"/>
    </reaction>
</comment>
<comment type="caution">
    <text evidence="17">The sequence shown here is derived from an EMBL/GenBank/DDBJ whole genome shotgun (WGS) entry which is preliminary data.</text>
</comment>
<evidence type="ECO:0000256" key="4">
    <source>
        <dbReference type="ARBA" id="ARBA00022670"/>
    </source>
</evidence>
<dbReference type="InterPro" id="IPR001264">
    <property type="entry name" value="Glyco_trans_51"/>
</dbReference>
<dbReference type="Proteomes" id="UP000177921">
    <property type="component" value="Unassembled WGS sequence"/>
</dbReference>
<dbReference type="GO" id="GO:0008955">
    <property type="term" value="F:peptidoglycan glycosyltransferase activity"/>
    <property type="evidence" value="ECO:0007669"/>
    <property type="project" value="UniProtKB-EC"/>
</dbReference>
<proteinExistence type="predicted"/>
<dbReference type="Pfam" id="PF00912">
    <property type="entry name" value="Transgly"/>
    <property type="match status" value="1"/>
</dbReference>
<dbReference type="GO" id="GO:0008658">
    <property type="term" value="F:penicillin binding"/>
    <property type="evidence" value="ECO:0007669"/>
    <property type="project" value="InterPro"/>
</dbReference>
<evidence type="ECO:0000313" key="18">
    <source>
        <dbReference type="Proteomes" id="UP000177921"/>
    </source>
</evidence>
<evidence type="ECO:0000256" key="9">
    <source>
        <dbReference type="ARBA" id="ARBA00022984"/>
    </source>
</evidence>
<dbReference type="InterPro" id="IPR001460">
    <property type="entry name" value="PCN-bd_Tpept"/>
</dbReference>
<keyword evidence="6" id="KW-0808">Transferase</keyword>
<dbReference type="PANTHER" id="PTHR32282:SF11">
    <property type="entry name" value="PENICILLIN-BINDING PROTEIN 1B"/>
    <property type="match status" value="1"/>
</dbReference>
<evidence type="ECO:0000256" key="11">
    <source>
        <dbReference type="ARBA" id="ARBA00023268"/>
    </source>
</evidence>
<sequence>TIAIEDKEFYSHEGFSMWGMIRGLSRGVTRGRAQGGSTLTQQLVKNVLLTSDRSLVRKFKELVLALQIEKKFSKDEILTMYLNEAPYGGTAVGIAAASERYFGKEPRDLTLTQAAILAGMPQAPSRYSPYGTDNQAYVARATAVLRRMREDGYIDKQAEELSVSELPKAEFRDQSVAITAPHFVFYVKEQLVELLGEAVVEEGGYTVTTTLDSELQDFAQTTVTEEIDKLASMKIGNGAAMVINPQNGEVLAMVGSKNYFAEDYDGKVNVVMSLRQPGSAIKPVTYATAFTKGYSPSSMLLDVPTKFPGATAEEFYEPRNYDGKFHGPVQLRFALGSSLNIPAVKLLSLIGLRDMLQTAYDMGLETLAPTTENMKRFGLSVTLGGGEVRLFDLVRSYAVFANGGERVTPISILKVEKNGKTIFETREPQKKRVLTEEVAFLINHVLYDNNARLLTFGPNSYLNMSGRPIAVKTGTTNDKRDNWTIGWSTGAVVGVWVGNNDNSAMKEVASGVTGASPIWRKIMLKTWEKYKGSEFSVPTGVEARQVDTVSGYPEHDGYLARADYFIRGTIPTEPDPIHTKVKVCRADENRLATEVDVARGEYNEKEYYVLANESSAWQDDIWAWIDSQGDAKFKVPREYCTANTETVIGFEKPTNESKIDNNTFEVRLRITTSKEIEWVKLYKNGSEIESFGNEKLVVTNITLPDGTYELMGKVRTKDGSETETKIRIGVKMEWNFVPSPTASASATP</sequence>
<comment type="subcellular location">
    <subcellularLocation>
        <location evidence="1">Cell membrane</location>
    </subcellularLocation>
</comment>
<evidence type="ECO:0000256" key="5">
    <source>
        <dbReference type="ARBA" id="ARBA00022676"/>
    </source>
</evidence>
<dbReference type="InterPro" id="IPR036950">
    <property type="entry name" value="PBP_transglycosylase"/>
</dbReference>
<dbReference type="GO" id="GO:0008360">
    <property type="term" value="P:regulation of cell shape"/>
    <property type="evidence" value="ECO:0007669"/>
    <property type="project" value="UniProtKB-KW"/>
</dbReference>
<evidence type="ECO:0000256" key="13">
    <source>
        <dbReference type="ARBA" id="ARBA00044770"/>
    </source>
</evidence>
<evidence type="ECO:0000256" key="8">
    <source>
        <dbReference type="ARBA" id="ARBA00022960"/>
    </source>
</evidence>
<evidence type="ECO:0000256" key="10">
    <source>
        <dbReference type="ARBA" id="ARBA00023136"/>
    </source>
</evidence>
<gene>
    <name evidence="17" type="ORF">A2618_00530</name>
</gene>
<dbReference type="GO" id="GO:0071555">
    <property type="term" value="P:cell wall organization"/>
    <property type="evidence" value="ECO:0007669"/>
    <property type="project" value="UniProtKB-KW"/>
</dbReference>
<dbReference type="Gene3D" id="3.40.710.10">
    <property type="entry name" value="DD-peptidase/beta-lactamase superfamily"/>
    <property type="match status" value="1"/>
</dbReference>
<keyword evidence="10" id="KW-0472">Membrane</keyword>
<evidence type="ECO:0000259" key="16">
    <source>
        <dbReference type="Pfam" id="PF00912"/>
    </source>
</evidence>
<accession>A0A1F5FZ76</accession>
<keyword evidence="2" id="KW-1003">Cell membrane</keyword>
<evidence type="ECO:0000256" key="2">
    <source>
        <dbReference type="ARBA" id="ARBA00022475"/>
    </source>
</evidence>
<dbReference type="EMBL" id="MFAR01000022">
    <property type="protein sequence ID" value="OGD84911.1"/>
    <property type="molecule type" value="Genomic_DNA"/>
</dbReference>
<protein>
    <recommendedName>
        <fullName evidence="13">peptidoglycan glycosyltransferase</fullName>
        <ecNumber evidence="13">2.4.99.28</ecNumber>
    </recommendedName>
</protein>
<evidence type="ECO:0000256" key="12">
    <source>
        <dbReference type="ARBA" id="ARBA00023316"/>
    </source>
</evidence>
<keyword evidence="8" id="KW-0133">Cell shape</keyword>
<evidence type="ECO:0000256" key="1">
    <source>
        <dbReference type="ARBA" id="ARBA00004236"/>
    </source>
</evidence>
<keyword evidence="9" id="KW-0573">Peptidoglycan synthesis</keyword>
<evidence type="ECO:0000313" key="17">
    <source>
        <dbReference type="EMBL" id="OGD84911.1"/>
    </source>
</evidence>
<dbReference type="EC" id="2.4.99.28" evidence="13"/>
<dbReference type="SUPFAM" id="SSF56601">
    <property type="entry name" value="beta-lactamase/transpeptidase-like"/>
    <property type="match status" value="1"/>
</dbReference>
<dbReference type="InterPro" id="IPR023346">
    <property type="entry name" value="Lysozyme-like_dom_sf"/>
</dbReference>
<keyword evidence="4" id="KW-0645">Protease</keyword>
<dbReference type="InterPro" id="IPR012338">
    <property type="entry name" value="Beta-lactam/transpept-like"/>
</dbReference>
<dbReference type="PANTHER" id="PTHR32282">
    <property type="entry name" value="BINDING PROTEIN TRANSPEPTIDASE, PUTATIVE-RELATED"/>
    <property type="match status" value="1"/>
</dbReference>
<dbReference type="InterPro" id="IPR050396">
    <property type="entry name" value="Glycosyltr_51/Transpeptidase"/>
</dbReference>
<organism evidence="17 18">
    <name type="scientific">Candidatus Collierbacteria bacterium RIFOXYD1_FULL_46_26</name>
    <dbReference type="NCBI Taxonomy" id="1817732"/>
    <lineage>
        <taxon>Bacteria</taxon>
        <taxon>Candidatus Collieribacteriota</taxon>
    </lineage>
</organism>
<feature type="domain" description="Glycosyl transferase family 51" evidence="16">
    <location>
        <begin position="2"/>
        <end position="148"/>
    </location>
</feature>
<dbReference type="GO" id="GO:0006508">
    <property type="term" value="P:proteolysis"/>
    <property type="evidence" value="ECO:0007669"/>
    <property type="project" value="UniProtKB-KW"/>
</dbReference>
<reference evidence="17 18" key="1">
    <citation type="journal article" date="2016" name="Nat. Commun.">
        <title>Thousands of microbial genomes shed light on interconnected biogeochemical processes in an aquifer system.</title>
        <authorList>
            <person name="Anantharaman K."/>
            <person name="Brown C.T."/>
            <person name="Hug L.A."/>
            <person name="Sharon I."/>
            <person name="Castelle C.J."/>
            <person name="Probst A.J."/>
            <person name="Thomas B.C."/>
            <person name="Singh A."/>
            <person name="Wilkins M.J."/>
            <person name="Karaoz U."/>
            <person name="Brodie E.L."/>
            <person name="Williams K.H."/>
            <person name="Hubbard S.S."/>
            <person name="Banfield J.F."/>
        </authorList>
    </citation>
    <scope>NUCLEOTIDE SEQUENCE [LARGE SCALE GENOMIC DNA]</scope>
</reference>
<evidence type="ECO:0000256" key="6">
    <source>
        <dbReference type="ARBA" id="ARBA00022679"/>
    </source>
</evidence>
<dbReference type="GO" id="GO:0005886">
    <property type="term" value="C:plasma membrane"/>
    <property type="evidence" value="ECO:0007669"/>
    <property type="project" value="UniProtKB-SubCell"/>
</dbReference>
<name>A0A1F5FZ76_9BACT</name>
<feature type="non-terminal residue" evidence="17">
    <location>
        <position position="1"/>
    </location>
</feature>
<feature type="domain" description="Penicillin-binding protein transpeptidase" evidence="15">
    <location>
        <begin position="238"/>
        <end position="523"/>
    </location>
</feature>
<keyword evidence="5" id="KW-0328">Glycosyltransferase</keyword>
<dbReference type="Pfam" id="PF00905">
    <property type="entry name" value="Transpeptidase"/>
    <property type="match status" value="1"/>
</dbReference>
<keyword evidence="11" id="KW-0511">Multifunctional enzyme</keyword>
<dbReference type="SUPFAM" id="SSF53955">
    <property type="entry name" value="Lysozyme-like"/>
    <property type="match status" value="1"/>
</dbReference>
<evidence type="ECO:0000259" key="15">
    <source>
        <dbReference type="Pfam" id="PF00905"/>
    </source>
</evidence>
<keyword evidence="12" id="KW-0961">Cell wall biogenesis/degradation</keyword>
<keyword evidence="3" id="KW-0121">Carboxypeptidase</keyword>
<keyword evidence="7" id="KW-0378">Hydrolase</keyword>
<dbReference type="AlphaFoldDB" id="A0A1F5FZ76"/>
<dbReference type="GO" id="GO:0030288">
    <property type="term" value="C:outer membrane-bounded periplasmic space"/>
    <property type="evidence" value="ECO:0007669"/>
    <property type="project" value="TreeGrafter"/>
</dbReference>
<dbReference type="GO" id="GO:0004180">
    <property type="term" value="F:carboxypeptidase activity"/>
    <property type="evidence" value="ECO:0007669"/>
    <property type="project" value="UniProtKB-KW"/>
</dbReference>
<evidence type="ECO:0000256" key="7">
    <source>
        <dbReference type="ARBA" id="ARBA00022801"/>
    </source>
</evidence>
<dbReference type="GO" id="GO:0009252">
    <property type="term" value="P:peptidoglycan biosynthetic process"/>
    <property type="evidence" value="ECO:0007669"/>
    <property type="project" value="UniProtKB-KW"/>
</dbReference>
<evidence type="ECO:0000256" key="14">
    <source>
        <dbReference type="ARBA" id="ARBA00049902"/>
    </source>
</evidence>
<dbReference type="Gene3D" id="1.10.3810.10">
    <property type="entry name" value="Biosynthetic peptidoglycan transglycosylase-like"/>
    <property type="match status" value="1"/>
</dbReference>
<evidence type="ECO:0000256" key="3">
    <source>
        <dbReference type="ARBA" id="ARBA00022645"/>
    </source>
</evidence>